<evidence type="ECO:0000313" key="3">
    <source>
        <dbReference type="Proteomes" id="UP001240150"/>
    </source>
</evidence>
<proteinExistence type="predicted"/>
<sequence length="154" mass="16828">MVITKGEGLVLRKTKAALAVAAGLFASLAIVPQAASAASPVACKMEQFRPTKGGINGTISLTMCRRGHYVEAMYGGYENESSEYSHTGRIVLEDNRGRSWISPITQVRPGDEIRGNMENIQRNWDSGQRVCAHWEIVHIPKAPIRTPGYACWAA</sequence>
<name>A0ABY8WKM6_9ACTN</name>
<protein>
    <submittedName>
        <fullName evidence="2">Uncharacterized protein</fullName>
    </submittedName>
</protein>
<dbReference type="Proteomes" id="UP001240150">
    <property type="component" value="Chromosome"/>
</dbReference>
<gene>
    <name evidence="2" type="ORF">ACTOB_000923</name>
</gene>
<evidence type="ECO:0000313" key="2">
    <source>
        <dbReference type="EMBL" id="WIM97407.1"/>
    </source>
</evidence>
<evidence type="ECO:0000256" key="1">
    <source>
        <dbReference type="SAM" id="SignalP"/>
    </source>
</evidence>
<dbReference type="RefSeq" id="WP_284918806.1">
    <property type="nucleotide sequence ID" value="NZ_CP126980.1"/>
</dbReference>
<accession>A0ABY8WKM6</accession>
<feature type="chain" id="PRO_5047155954" evidence="1">
    <location>
        <begin position="38"/>
        <end position="154"/>
    </location>
</feature>
<dbReference type="EMBL" id="CP126980">
    <property type="protein sequence ID" value="WIM97407.1"/>
    <property type="molecule type" value="Genomic_DNA"/>
</dbReference>
<organism evidence="2 3">
    <name type="scientific">Actinoplanes oblitus</name>
    <dbReference type="NCBI Taxonomy" id="3040509"/>
    <lineage>
        <taxon>Bacteria</taxon>
        <taxon>Bacillati</taxon>
        <taxon>Actinomycetota</taxon>
        <taxon>Actinomycetes</taxon>
        <taxon>Micromonosporales</taxon>
        <taxon>Micromonosporaceae</taxon>
        <taxon>Actinoplanes</taxon>
    </lineage>
</organism>
<reference evidence="2 3" key="1">
    <citation type="submission" date="2023-06" db="EMBL/GenBank/DDBJ databases">
        <authorList>
            <person name="Yushchuk O."/>
            <person name="Binda E."/>
            <person name="Ruckert-Reed C."/>
            <person name="Fedorenko V."/>
            <person name="Kalinowski J."/>
            <person name="Marinelli F."/>
        </authorList>
    </citation>
    <scope>NUCLEOTIDE SEQUENCE [LARGE SCALE GENOMIC DNA]</scope>
    <source>
        <strain evidence="2 3">NRRL 3884</strain>
    </source>
</reference>
<keyword evidence="1" id="KW-0732">Signal</keyword>
<keyword evidence="3" id="KW-1185">Reference proteome</keyword>
<feature type="signal peptide" evidence="1">
    <location>
        <begin position="1"/>
        <end position="37"/>
    </location>
</feature>